<feature type="signal peptide" evidence="4">
    <location>
        <begin position="1"/>
        <end position="19"/>
    </location>
</feature>
<dbReference type="SMART" id="SM00708">
    <property type="entry name" value="PhBP"/>
    <property type="match status" value="1"/>
</dbReference>
<evidence type="ECO:0000256" key="1">
    <source>
        <dbReference type="ARBA" id="ARBA00004613"/>
    </source>
</evidence>
<keyword evidence="4" id="KW-0732">Signal</keyword>
<dbReference type="PANTHER" id="PTHR21364">
    <property type="entry name" value="GENERAL ODORANT-BINDING PROTEIN 19A"/>
    <property type="match status" value="1"/>
</dbReference>
<reference evidence="5 6" key="1">
    <citation type="journal article" date="2024" name="bioRxiv">
        <title>A reference genome for Trichogramma kaykai: A tiny desert-dwelling parasitoid wasp with competing sex-ratio distorters.</title>
        <authorList>
            <person name="Culotta J."/>
            <person name="Lindsey A.R."/>
        </authorList>
    </citation>
    <scope>NUCLEOTIDE SEQUENCE [LARGE SCALE GENOMIC DNA]</scope>
    <source>
        <strain evidence="5 6">KSX58</strain>
    </source>
</reference>
<gene>
    <name evidence="5" type="ORF">TKK_019306</name>
</gene>
<feature type="chain" id="PRO_5044870832" evidence="4">
    <location>
        <begin position="20"/>
        <end position="143"/>
    </location>
</feature>
<comment type="similarity">
    <text evidence="2">Belongs to the PBP/GOBP family.</text>
</comment>
<dbReference type="InterPro" id="IPR036728">
    <property type="entry name" value="PBP_GOBP_sf"/>
</dbReference>
<evidence type="ECO:0000256" key="3">
    <source>
        <dbReference type="ARBA" id="ARBA00022525"/>
    </source>
</evidence>
<organism evidence="5 6">
    <name type="scientific">Trichogramma kaykai</name>
    <dbReference type="NCBI Taxonomy" id="54128"/>
    <lineage>
        <taxon>Eukaryota</taxon>
        <taxon>Metazoa</taxon>
        <taxon>Ecdysozoa</taxon>
        <taxon>Arthropoda</taxon>
        <taxon>Hexapoda</taxon>
        <taxon>Insecta</taxon>
        <taxon>Pterygota</taxon>
        <taxon>Neoptera</taxon>
        <taxon>Endopterygota</taxon>
        <taxon>Hymenoptera</taxon>
        <taxon>Apocrita</taxon>
        <taxon>Proctotrupomorpha</taxon>
        <taxon>Chalcidoidea</taxon>
        <taxon>Trichogrammatidae</taxon>
        <taxon>Trichogramma</taxon>
    </lineage>
</organism>
<sequence length="143" mass="16139">MKGILYLTVTILCLYNVKAGEVPEEIKHLVVGLREKCHRETGVDIEHVDRTVEGYFHPSETLGCYFSCLFNSFDLLDHDGHLDWDKAISKLDAVGSLRDHAMDFINACRGTTGANPCESALNIVQCFQKAYPDVSTHYLKYIK</sequence>
<proteinExistence type="inferred from homology"/>
<dbReference type="CDD" id="cd23992">
    <property type="entry name" value="PBP_GOBP"/>
    <property type="match status" value="1"/>
</dbReference>
<dbReference type="GO" id="GO:0007608">
    <property type="term" value="P:sensory perception of smell"/>
    <property type="evidence" value="ECO:0007669"/>
    <property type="project" value="UniProtKB-ARBA"/>
</dbReference>
<dbReference type="PANTHER" id="PTHR21364:SF2">
    <property type="entry name" value="GENERAL ODORANT-BINDING PROTEIN 19A"/>
    <property type="match status" value="1"/>
</dbReference>
<dbReference type="GO" id="GO:0005576">
    <property type="term" value="C:extracellular region"/>
    <property type="evidence" value="ECO:0007669"/>
    <property type="project" value="UniProtKB-SubCell"/>
</dbReference>
<dbReference type="AlphaFoldDB" id="A0ABD2VW44"/>
<evidence type="ECO:0000256" key="4">
    <source>
        <dbReference type="SAM" id="SignalP"/>
    </source>
</evidence>
<protein>
    <submittedName>
        <fullName evidence="5">Uncharacterized protein</fullName>
    </submittedName>
</protein>
<keyword evidence="3" id="KW-0964">Secreted</keyword>
<dbReference type="FunFam" id="1.10.238.20:FF:000001">
    <property type="entry name" value="General odorant-binding protein lush"/>
    <property type="match status" value="1"/>
</dbReference>
<comment type="subcellular location">
    <subcellularLocation>
        <location evidence="1">Secreted</location>
    </subcellularLocation>
</comment>
<dbReference type="InterPro" id="IPR006170">
    <property type="entry name" value="PBP/GOBP"/>
</dbReference>
<accession>A0ABD2VW44</accession>
<name>A0ABD2VW44_9HYME</name>
<comment type="caution">
    <text evidence="5">The sequence shown here is derived from an EMBL/GenBank/DDBJ whole genome shotgun (WGS) entry which is preliminary data.</text>
</comment>
<dbReference type="Proteomes" id="UP001627154">
    <property type="component" value="Unassembled WGS sequence"/>
</dbReference>
<evidence type="ECO:0000313" key="6">
    <source>
        <dbReference type="Proteomes" id="UP001627154"/>
    </source>
</evidence>
<dbReference type="EMBL" id="JBJJXI010000166">
    <property type="protein sequence ID" value="KAL3384899.1"/>
    <property type="molecule type" value="Genomic_DNA"/>
</dbReference>
<evidence type="ECO:0000313" key="5">
    <source>
        <dbReference type="EMBL" id="KAL3384899.1"/>
    </source>
</evidence>
<dbReference type="Pfam" id="PF01395">
    <property type="entry name" value="PBP_GOBP"/>
    <property type="match status" value="1"/>
</dbReference>
<evidence type="ECO:0000256" key="2">
    <source>
        <dbReference type="ARBA" id="ARBA00008098"/>
    </source>
</evidence>
<dbReference type="SUPFAM" id="SSF47565">
    <property type="entry name" value="Insect pheromone/odorant-binding proteins"/>
    <property type="match status" value="1"/>
</dbReference>
<keyword evidence="6" id="KW-1185">Reference proteome</keyword>
<dbReference type="Gene3D" id="1.10.238.20">
    <property type="entry name" value="Pheromone/general odorant binding protein domain"/>
    <property type="match status" value="1"/>
</dbReference>